<evidence type="ECO:0008006" key="5">
    <source>
        <dbReference type="Google" id="ProtNLM"/>
    </source>
</evidence>
<evidence type="ECO:0000313" key="3">
    <source>
        <dbReference type="EMBL" id="CAK9081062.1"/>
    </source>
</evidence>
<organism evidence="3 4">
    <name type="scientific">Durusdinium trenchii</name>
    <dbReference type="NCBI Taxonomy" id="1381693"/>
    <lineage>
        <taxon>Eukaryota</taxon>
        <taxon>Sar</taxon>
        <taxon>Alveolata</taxon>
        <taxon>Dinophyceae</taxon>
        <taxon>Suessiales</taxon>
        <taxon>Symbiodiniaceae</taxon>
        <taxon>Durusdinium</taxon>
    </lineage>
</organism>
<reference evidence="3 4" key="1">
    <citation type="submission" date="2024-02" db="EMBL/GenBank/DDBJ databases">
        <authorList>
            <person name="Chen Y."/>
            <person name="Shah S."/>
            <person name="Dougan E. K."/>
            <person name="Thang M."/>
            <person name="Chan C."/>
        </authorList>
    </citation>
    <scope>NUCLEOTIDE SEQUENCE [LARGE SCALE GENOMIC DNA]</scope>
</reference>
<keyword evidence="2" id="KW-1133">Transmembrane helix</keyword>
<proteinExistence type="predicted"/>
<accession>A0ABP0Q021</accession>
<feature type="region of interest" description="Disordered" evidence="1">
    <location>
        <begin position="77"/>
        <end position="98"/>
    </location>
</feature>
<sequence length="189" mass="20586">MTNPSVSVNEVLPEVHGAAEESELLKLLQNAGLEEWYSKFLSFRYETVEDVQGMDERCMEEIGLRGGHRIRLERVLQSQAGKPTQAHTTTARPENIHSQPPLCQQGNCKQIAGSKCRECNKLLCLVHVSTIQKKESVGNTTVIKDIPGCSACKKACEDADQRRSIIQCAVGVGVLIIGGGIFGSMASSM</sequence>
<keyword evidence="2" id="KW-0472">Membrane</keyword>
<dbReference type="Gene3D" id="1.10.150.50">
    <property type="entry name" value="Transcription Factor, Ets-1"/>
    <property type="match status" value="1"/>
</dbReference>
<dbReference type="InterPro" id="IPR013761">
    <property type="entry name" value="SAM/pointed_sf"/>
</dbReference>
<dbReference type="Proteomes" id="UP001642484">
    <property type="component" value="Unassembled WGS sequence"/>
</dbReference>
<feature type="transmembrane region" description="Helical" evidence="2">
    <location>
        <begin position="164"/>
        <end position="186"/>
    </location>
</feature>
<name>A0ABP0Q021_9DINO</name>
<dbReference type="SUPFAM" id="SSF47769">
    <property type="entry name" value="SAM/Pointed domain"/>
    <property type="match status" value="1"/>
</dbReference>
<evidence type="ECO:0000256" key="1">
    <source>
        <dbReference type="SAM" id="MobiDB-lite"/>
    </source>
</evidence>
<protein>
    <recommendedName>
        <fullName evidence="5">SAM domain-containing protein</fullName>
    </recommendedName>
</protein>
<keyword evidence="2" id="KW-0812">Transmembrane</keyword>
<evidence type="ECO:0000256" key="2">
    <source>
        <dbReference type="SAM" id="Phobius"/>
    </source>
</evidence>
<comment type="caution">
    <text evidence="3">The sequence shown here is derived from an EMBL/GenBank/DDBJ whole genome shotgun (WGS) entry which is preliminary data.</text>
</comment>
<dbReference type="EMBL" id="CAXAMN010023806">
    <property type="protein sequence ID" value="CAK9081062.1"/>
    <property type="molecule type" value="Genomic_DNA"/>
</dbReference>
<gene>
    <name evidence="3" type="ORF">CCMP2556_LOCUS39699</name>
</gene>
<evidence type="ECO:0000313" key="4">
    <source>
        <dbReference type="Proteomes" id="UP001642484"/>
    </source>
</evidence>
<keyword evidence="4" id="KW-1185">Reference proteome</keyword>